<dbReference type="Proteomes" id="UP000324897">
    <property type="component" value="Chromosome 4"/>
</dbReference>
<proteinExistence type="predicted"/>
<evidence type="ECO:0000313" key="2">
    <source>
        <dbReference type="Proteomes" id="UP000324897"/>
    </source>
</evidence>
<dbReference type="InterPro" id="IPR027417">
    <property type="entry name" value="P-loop_NTPase"/>
</dbReference>
<protein>
    <recommendedName>
        <fullName evidence="3">NB-ARC domain-containing protein</fullName>
    </recommendedName>
</protein>
<comment type="caution">
    <text evidence="1">The sequence shown here is derived from an EMBL/GenBank/DDBJ whole genome shotgun (WGS) entry which is preliminary data.</text>
</comment>
<accession>A0A5J9VVE5</accession>
<evidence type="ECO:0000313" key="1">
    <source>
        <dbReference type="EMBL" id="TVU40402.1"/>
    </source>
</evidence>
<dbReference type="AlphaFoldDB" id="A0A5J9VVE5"/>
<organism evidence="1 2">
    <name type="scientific">Eragrostis curvula</name>
    <name type="common">weeping love grass</name>
    <dbReference type="NCBI Taxonomy" id="38414"/>
    <lineage>
        <taxon>Eukaryota</taxon>
        <taxon>Viridiplantae</taxon>
        <taxon>Streptophyta</taxon>
        <taxon>Embryophyta</taxon>
        <taxon>Tracheophyta</taxon>
        <taxon>Spermatophyta</taxon>
        <taxon>Magnoliopsida</taxon>
        <taxon>Liliopsida</taxon>
        <taxon>Poales</taxon>
        <taxon>Poaceae</taxon>
        <taxon>PACMAD clade</taxon>
        <taxon>Chloridoideae</taxon>
        <taxon>Eragrostideae</taxon>
        <taxon>Eragrostidinae</taxon>
        <taxon>Eragrostis</taxon>
    </lineage>
</organism>
<dbReference type="OrthoDB" id="720451at2759"/>
<name>A0A5J9VVE5_9POAL</name>
<keyword evidence="2" id="KW-1185">Reference proteome</keyword>
<reference evidence="1 2" key="1">
    <citation type="journal article" date="2019" name="Sci. Rep.">
        <title>A high-quality genome of Eragrostis curvula grass provides insights into Poaceae evolution and supports new strategies to enhance forage quality.</title>
        <authorList>
            <person name="Carballo J."/>
            <person name="Santos B.A.C.M."/>
            <person name="Zappacosta D."/>
            <person name="Garbus I."/>
            <person name="Selva J.P."/>
            <person name="Gallo C.A."/>
            <person name="Diaz A."/>
            <person name="Albertini E."/>
            <person name="Caccamo M."/>
            <person name="Echenique V."/>
        </authorList>
    </citation>
    <scope>NUCLEOTIDE SEQUENCE [LARGE SCALE GENOMIC DNA]</scope>
    <source>
        <strain evidence="2">cv. Victoria</strain>
        <tissue evidence="1">Leaf</tissue>
    </source>
</reference>
<dbReference type="PANTHER" id="PTHR33377:SF50">
    <property type="entry name" value="NB-ARC DOMAIN-CONTAINING PROTEIN"/>
    <property type="match status" value="1"/>
</dbReference>
<feature type="non-terminal residue" evidence="1">
    <location>
        <position position="1"/>
    </location>
</feature>
<dbReference type="EMBL" id="RWGY01000007">
    <property type="protein sequence ID" value="TVU40402.1"/>
    <property type="molecule type" value="Genomic_DNA"/>
</dbReference>
<sequence>MVPKRQCQILETMQHLQQLLLRVRVIIEEAEGWHITNQAMAHQLNMLRKGMCRGYFTINTMRCQCIETSDHDVSYSFARSVFNPTKRIFLSNGDTHGAKDLKQVLDNLNNIMIHVSEFVTFLNKCPPLCRCRQPYNMHLFVGKCMFGRQMETHRILDFLMQMEHPSTKIIGVLPIVGPTCVGKSTIVAHVCDDICYENFATMRDQRLLTIILNSQGTLMSVKSRDHPKLESVAMEMARGMKGSFMAANITSGFQKEQYCGPTLVSVPRTFQGEYTKELNFTVVPGADGFKVSHDI</sequence>
<evidence type="ECO:0008006" key="3">
    <source>
        <dbReference type="Google" id="ProtNLM"/>
    </source>
</evidence>
<dbReference type="Gramene" id="TVU40402">
    <property type="protein sequence ID" value="TVU40402"/>
    <property type="gene ID" value="EJB05_13866"/>
</dbReference>
<dbReference type="PANTHER" id="PTHR33377">
    <property type="entry name" value="OS10G0134700 PROTEIN-RELATED"/>
    <property type="match status" value="1"/>
</dbReference>
<gene>
    <name evidence="1" type="ORF">EJB05_13866</name>
</gene>
<dbReference type="SUPFAM" id="SSF52540">
    <property type="entry name" value="P-loop containing nucleoside triphosphate hydrolases"/>
    <property type="match status" value="1"/>
</dbReference>